<organism evidence="1 2">
    <name type="scientific">Morganella morganii</name>
    <name type="common">Proteus morganii</name>
    <dbReference type="NCBI Taxonomy" id="582"/>
    <lineage>
        <taxon>Bacteria</taxon>
        <taxon>Pseudomonadati</taxon>
        <taxon>Pseudomonadota</taxon>
        <taxon>Gammaproteobacteria</taxon>
        <taxon>Enterobacterales</taxon>
        <taxon>Morganellaceae</taxon>
        <taxon>Morganella</taxon>
    </lineage>
</organism>
<dbReference type="GO" id="GO:0008168">
    <property type="term" value="F:methyltransferase activity"/>
    <property type="evidence" value="ECO:0007669"/>
    <property type="project" value="UniProtKB-KW"/>
</dbReference>
<dbReference type="REBASE" id="248922">
    <property type="entry name" value="M.Mmo133ORF13335P"/>
</dbReference>
<name>A0AAU8ZSQ7_MORMO</name>
<evidence type="ECO:0000313" key="1">
    <source>
        <dbReference type="EMBL" id="AWC96008.1"/>
    </source>
</evidence>
<keyword evidence="1" id="KW-0808">Transferase</keyword>
<dbReference type="Gene3D" id="3.40.50.150">
    <property type="entry name" value="Vaccinia Virus protein VP39"/>
    <property type="match status" value="1"/>
</dbReference>
<dbReference type="SUPFAM" id="SSF53335">
    <property type="entry name" value="S-adenosyl-L-methionine-dependent methyltransferases"/>
    <property type="match status" value="1"/>
</dbReference>
<dbReference type="InterPro" id="IPR029063">
    <property type="entry name" value="SAM-dependent_MTases_sf"/>
</dbReference>
<keyword evidence="1" id="KW-0489">Methyltransferase</keyword>
<sequence length="159" mass="18589">MKPILDMCCGSRMFMHDKQDPRVLFMDIRSEEHILCDGRILKITPDIIADFKNLPFPDETFYQVLFDPPHLVRVGKNSWMFKKYGALDKHSWRSDLAAGFSEAFRVLRPHGALMFKWNETQIPVREILALTDEKPTAVQRVGKNDKTHWMTFYKGEENG</sequence>
<dbReference type="AlphaFoldDB" id="A0AAU8ZSQ7"/>
<dbReference type="RefSeq" id="WP_108657612.1">
    <property type="nucleotide sequence ID" value="NZ_CP028956.1"/>
</dbReference>
<dbReference type="EMBL" id="CP028956">
    <property type="protein sequence ID" value="AWC96008.1"/>
    <property type="molecule type" value="Genomic_DNA"/>
</dbReference>
<reference evidence="1 2" key="1">
    <citation type="submission" date="2018-04" db="EMBL/GenBank/DDBJ databases">
        <title>Whole genome sequencing of Morganella morganii AR_0133.</title>
        <authorList>
            <person name="Conlan S."/>
            <person name="Thomas P.J."/>
            <person name="Mullikin J."/>
            <person name="Frank K.M."/>
            <person name="Segre J.A."/>
        </authorList>
    </citation>
    <scope>NUCLEOTIDE SEQUENCE [LARGE SCALE GENOMIC DNA]</scope>
    <source>
        <strain evidence="1 2">AR_0133</strain>
    </source>
</reference>
<evidence type="ECO:0000313" key="2">
    <source>
        <dbReference type="Proteomes" id="UP000244682"/>
    </source>
</evidence>
<dbReference type="Proteomes" id="UP000244682">
    <property type="component" value="Chromosome"/>
</dbReference>
<gene>
    <name evidence="1" type="ORF">AM380_13335</name>
</gene>
<protein>
    <submittedName>
        <fullName evidence="1">SAM-dependent methyltransferase</fullName>
    </submittedName>
</protein>
<proteinExistence type="predicted"/>
<accession>A0AAU8ZSQ7</accession>
<dbReference type="GO" id="GO:0032259">
    <property type="term" value="P:methylation"/>
    <property type="evidence" value="ECO:0007669"/>
    <property type="project" value="UniProtKB-KW"/>
</dbReference>